<name>G5JNH4_STRCG</name>
<evidence type="ECO:0000313" key="3">
    <source>
        <dbReference type="EMBL" id="EHI74653.1"/>
    </source>
</evidence>
<proteinExistence type="predicted"/>
<dbReference type="Proteomes" id="UP000004322">
    <property type="component" value="Unassembled WGS sequence"/>
</dbReference>
<dbReference type="Pfam" id="PF00497">
    <property type="entry name" value="SBP_bac_3"/>
    <property type="match status" value="1"/>
</dbReference>
<dbReference type="PANTHER" id="PTHR35936:SF19">
    <property type="entry name" value="AMINO-ACID-BINDING PROTEIN YXEM-RELATED"/>
    <property type="match status" value="1"/>
</dbReference>
<dbReference type="SUPFAM" id="SSF53850">
    <property type="entry name" value="Periplasmic binding protein-like II"/>
    <property type="match status" value="1"/>
</dbReference>
<gene>
    <name evidence="3" type="ORF">STRCR_1429</name>
</gene>
<dbReference type="SMART" id="SM00062">
    <property type="entry name" value="PBPb"/>
    <property type="match status" value="1"/>
</dbReference>
<accession>G5JNH4</accession>
<reference evidence="3" key="1">
    <citation type="submission" date="2011-07" db="EMBL/GenBank/DDBJ databases">
        <authorList>
            <person name="Stanhope M.J."/>
            <person name="Durkin A.S."/>
            <person name="Hostetler J."/>
            <person name="Kim M."/>
            <person name="Radune D."/>
            <person name="Singh I."/>
            <person name="Town C.D."/>
        </authorList>
    </citation>
    <scope>NUCLEOTIDE SEQUENCE [LARGE SCALE GENOMIC DNA]</scope>
    <source>
        <strain evidence="3">HS-6</strain>
    </source>
</reference>
<comment type="caution">
    <text evidence="3">The sequence shown here is derived from an EMBL/GenBank/DDBJ whole genome shotgun (WGS) entry which is preliminary data.</text>
</comment>
<dbReference type="Gene3D" id="3.40.190.10">
    <property type="entry name" value="Periplasmic binding protein-like II"/>
    <property type="match status" value="2"/>
</dbReference>
<dbReference type="InterPro" id="IPR001638">
    <property type="entry name" value="Solute-binding_3/MltF_N"/>
</dbReference>
<evidence type="ECO:0000256" key="1">
    <source>
        <dbReference type="ARBA" id="ARBA00022729"/>
    </source>
</evidence>
<dbReference type="OrthoDB" id="8613538at2"/>
<dbReference type="eggNOG" id="COG0834">
    <property type="taxonomic scope" value="Bacteria"/>
</dbReference>
<dbReference type="RefSeq" id="WP_004228118.1">
    <property type="nucleotide sequence ID" value="NZ_AEUV02000002.1"/>
</dbReference>
<keyword evidence="1" id="KW-0732">Signal</keyword>
<dbReference type="STRING" id="873449.STRCR_1429"/>
<evidence type="ECO:0000313" key="4">
    <source>
        <dbReference type="Proteomes" id="UP000004322"/>
    </source>
</evidence>
<dbReference type="AlphaFoldDB" id="G5JNH4"/>
<protein>
    <submittedName>
        <fullName evidence="3">ABC transporter, substrate-binding family protein</fullName>
    </submittedName>
</protein>
<dbReference type="PANTHER" id="PTHR35936">
    <property type="entry name" value="MEMBRANE-BOUND LYTIC MUREIN TRANSGLYCOSYLASE F"/>
    <property type="match status" value="1"/>
</dbReference>
<feature type="domain" description="Solute-binding protein family 3/N-terminal" evidence="2">
    <location>
        <begin position="39"/>
        <end position="276"/>
    </location>
</feature>
<sequence>MASKKKWTIAIAVLIVLGLLLSVFSLKGANHKQAVKQTTVTVATSGGPKPFTYTDGKDQLTGQNIELLKAVFKKLPQYKLKLEKTEFDSIFSGLNSGRYQMGVNNIAKNAERQKNYLFSDPMFKNAYVVIYKSGSKAAKKADSWDDLAGHSTVGATGVNTSTAIEDFNKKHPDKKINLNYSEEDLSSQLQGVESGKYDFLLMDKPMFEYYQKELGLNLVGKPVTGSLQKELLAEPYSYFVFAKDQKQLQKDVNKALKEVIKDGTSKKINQKYFDEDYSPSYK</sequence>
<keyword evidence="4" id="KW-1185">Reference proteome</keyword>
<organism evidence="3 4">
    <name type="scientific">Streptococcus criceti HS-6</name>
    <dbReference type="NCBI Taxonomy" id="873449"/>
    <lineage>
        <taxon>Bacteria</taxon>
        <taxon>Bacillati</taxon>
        <taxon>Bacillota</taxon>
        <taxon>Bacilli</taxon>
        <taxon>Lactobacillales</taxon>
        <taxon>Streptococcaceae</taxon>
        <taxon>Streptococcus</taxon>
    </lineage>
</organism>
<evidence type="ECO:0000259" key="2">
    <source>
        <dbReference type="SMART" id="SM00062"/>
    </source>
</evidence>
<dbReference type="EMBL" id="AEUV02000002">
    <property type="protein sequence ID" value="EHI74653.1"/>
    <property type="molecule type" value="Genomic_DNA"/>
</dbReference>